<keyword evidence="9 14" id="KW-0472">Membrane</keyword>
<sequence>MTLLELIILALIQGITEFLPVSSSAHLILPSALIEGFEDQGAMIDVAAHVGTLFAVILYFRSDVLRLIGGAFDLVRGQKSDQRQLFTVVAIGTIPFLLVATMVALSGVDELLRSPVVIAWASIGFGLLLWWADRQPETKTGDPSTIGAALTIGLAQCLALIPGTSRSGITITASRFLGFERREAARFSMLLAIPAVGASGLYAGYNLVSEGDAGNMGAAVLIAALSFAAALAAIALFLKASERFSFTPFVVYRIALGLIVLTLVT</sequence>
<evidence type="ECO:0000256" key="1">
    <source>
        <dbReference type="ARBA" id="ARBA00004651"/>
    </source>
</evidence>
<reference evidence="15" key="1">
    <citation type="submission" date="2022-07" db="EMBL/GenBank/DDBJ databases">
        <title>Parvularcula maris sp. nov., an algicidal bacterium isolated from seawater.</title>
        <authorList>
            <person name="Li F."/>
        </authorList>
    </citation>
    <scope>NUCLEOTIDE SEQUENCE</scope>
    <source>
        <strain evidence="15">BGMRC 0090</strain>
    </source>
</reference>
<dbReference type="GO" id="GO:0050380">
    <property type="term" value="F:undecaprenyl-diphosphatase activity"/>
    <property type="evidence" value="ECO:0007669"/>
    <property type="project" value="UniProtKB-UniRule"/>
</dbReference>
<feature type="transmembrane region" description="Helical" evidence="14">
    <location>
        <begin position="112"/>
        <end position="132"/>
    </location>
</feature>
<gene>
    <name evidence="14" type="primary">uppP</name>
    <name evidence="15" type="ORF">NOG11_10560</name>
</gene>
<feature type="transmembrane region" description="Helical" evidence="14">
    <location>
        <begin position="184"/>
        <end position="205"/>
    </location>
</feature>
<dbReference type="PANTHER" id="PTHR30622">
    <property type="entry name" value="UNDECAPRENYL-DIPHOSPHATASE"/>
    <property type="match status" value="1"/>
</dbReference>
<dbReference type="EMBL" id="JANIBC010000008">
    <property type="protein sequence ID" value="MCQ8185833.1"/>
    <property type="molecule type" value="Genomic_DNA"/>
</dbReference>
<feature type="transmembrane region" description="Helical" evidence="14">
    <location>
        <begin position="217"/>
        <end position="238"/>
    </location>
</feature>
<evidence type="ECO:0000256" key="14">
    <source>
        <dbReference type="HAMAP-Rule" id="MF_01006"/>
    </source>
</evidence>
<name>A0A9X2LA90_9PROT</name>
<dbReference type="Proteomes" id="UP001142610">
    <property type="component" value="Unassembled WGS sequence"/>
</dbReference>
<evidence type="ECO:0000256" key="10">
    <source>
        <dbReference type="ARBA" id="ARBA00023251"/>
    </source>
</evidence>
<feature type="transmembrane region" description="Helical" evidence="14">
    <location>
        <begin position="245"/>
        <end position="264"/>
    </location>
</feature>
<evidence type="ECO:0000256" key="2">
    <source>
        <dbReference type="ARBA" id="ARBA00010621"/>
    </source>
</evidence>
<evidence type="ECO:0000256" key="6">
    <source>
        <dbReference type="ARBA" id="ARBA00022692"/>
    </source>
</evidence>
<keyword evidence="14" id="KW-0573">Peptidoglycan synthesis</keyword>
<keyword evidence="7 14" id="KW-0378">Hydrolase</keyword>
<dbReference type="NCBIfam" id="NF001393">
    <property type="entry name" value="PRK00281.2-4"/>
    <property type="match status" value="1"/>
</dbReference>
<comment type="miscellaneous">
    <text evidence="14">Bacitracin is thought to be involved in the inhibition of peptidoglycan synthesis by sequestering undecaprenyl diphosphate, thereby reducing the pool of lipid carrier available.</text>
</comment>
<dbReference type="GO" id="GO:0046677">
    <property type="term" value="P:response to antibiotic"/>
    <property type="evidence" value="ECO:0007669"/>
    <property type="project" value="UniProtKB-UniRule"/>
</dbReference>
<evidence type="ECO:0000256" key="8">
    <source>
        <dbReference type="ARBA" id="ARBA00022989"/>
    </source>
</evidence>
<comment type="caution">
    <text evidence="15">The sequence shown here is derived from an EMBL/GenBank/DDBJ whole genome shotgun (WGS) entry which is preliminary data.</text>
</comment>
<comment type="subcellular location">
    <subcellularLocation>
        <location evidence="1 14">Cell membrane</location>
        <topology evidence="1 14">Multi-pass membrane protein</topology>
    </subcellularLocation>
</comment>
<evidence type="ECO:0000256" key="11">
    <source>
        <dbReference type="ARBA" id="ARBA00032707"/>
    </source>
</evidence>
<evidence type="ECO:0000256" key="7">
    <source>
        <dbReference type="ARBA" id="ARBA00022801"/>
    </source>
</evidence>
<comment type="similarity">
    <text evidence="2 14">Belongs to the UppP family.</text>
</comment>
<protein>
    <recommendedName>
        <fullName evidence="4 14">Undecaprenyl-diphosphatase</fullName>
        <ecNumber evidence="3 14">3.6.1.27</ecNumber>
    </recommendedName>
    <alternativeName>
        <fullName evidence="12 14">Bacitracin resistance protein</fullName>
    </alternativeName>
    <alternativeName>
        <fullName evidence="11 14">Undecaprenyl pyrophosphate phosphatase</fullName>
    </alternativeName>
</protein>
<dbReference type="GO" id="GO:0009252">
    <property type="term" value="P:peptidoglycan biosynthetic process"/>
    <property type="evidence" value="ECO:0007669"/>
    <property type="project" value="UniProtKB-KW"/>
</dbReference>
<dbReference type="GO" id="GO:0005886">
    <property type="term" value="C:plasma membrane"/>
    <property type="evidence" value="ECO:0007669"/>
    <property type="project" value="UniProtKB-SubCell"/>
</dbReference>
<feature type="transmembrane region" description="Helical" evidence="14">
    <location>
        <begin position="85"/>
        <end position="105"/>
    </location>
</feature>
<evidence type="ECO:0000256" key="3">
    <source>
        <dbReference type="ARBA" id="ARBA00012374"/>
    </source>
</evidence>
<dbReference type="HAMAP" id="MF_01006">
    <property type="entry name" value="Undec_diphosphatase"/>
    <property type="match status" value="1"/>
</dbReference>
<feature type="transmembrane region" description="Helical" evidence="14">
    <location>
        <begin position="41"/>
        <end position="60"/>
    </location>
</feature>
<evidence type="ECO:0000313" key="15">
    <source>
        <dbReference type="EMBL" id="MCQ8185833.1"/>
    </source>
</evidence>
<accession>A0A9X2LA90</accession>
<evidence type="ECO:0000256" key="13">
    <source>
        <dbReference type="ARBA" id="ARBA00047594"/>
    </source>
</evidence>
<evidence type="ECO:0000256" key="5">
    <source>
        <dbReference type="ARBA" id="ARBA00022475"/>
    </source>
</evidence>
<keyword evidence="5 14" id="KW-1003">Cell membrane</keyword>
<dbReference type="EC" id="3.6.1.27" evidence="3 14"/>
<dbReference type="GO" id="GO:0008360">
    <property type="term" value="P:regulation of cell shape"/>
    <property type="evidence" value="ECO:0007669"/>
    <property type="project" value="UniProtKB-KW"/>
</dbReference>
<dbReference type="GO" id="GO:0071555">
    <property type="term" value="P:cell wall organization"/>
    <property type="evidence" value="ECO:0007669"/>
    <property type="project" value="UniProtKB-KW"/>
</dbReference>
<keyword evidence="6 14" id="KW-0812">Transmembrane</keyword>
<proteinExistence type="inferred from homology"/>
<dbReference type="InterPro" id="IPR003824">
    <property type="entry name" value="UppP"/>
</dbReference>
<dbReference type="AlphaFoldDB" id="A0A9X2LA90"/>
<dbReference type="PANTHER" id="PTHR30622:SF4">
    <property type="entry name" value="UNDECAPRENYL-DIPHOSPHATASE"/>
    <property type="match status" value="1"/>
</dbReference>
<evidence type="ECO:0000256" key="12">
    <source>
        <dbReference type="ARBA" id="ARBA00032932"/>
    </source>
</evidence>
<dbReference type="RefSeq" id="WP_256619724.1">
    <property type="nucleotide sequence ID" value="NZ_JANIBC010000008.1"/>
</dbReference>
<comment type="function">
    <text evidence="14">Catalyzes the dephosphorylation of undecaprenyl diphosphate (UPP). Confers resistance to bacitracin.</text>
</comment>
<evidence type="ECO:0000256" key="9">
    <source>
        <dbReference type="ARBA" id="ARBA00023136"/>
    </source>
</evidence>
<keyword evidence="8 14" id="KW-1133">Transmembrane helix</keyword>
<feature type="transmembrane region" description="Helical" evidence="14">
    <location>
        <begin position="6"/>
        <end position="29"/>
    </location>
</feature>
<comment type="catalytic activity">
    <reaction evidence="13 14">
        <text>di-trans,octa-cis-undecaprenyl diphosphate + H2O = di-trans,octa-cis-undecaprenyl phosphate + phosphate + H(+)</text>
        <dbReference type="Rhea" id="RHEA:28094"/>
        <dbReference type="ChEBI" id="CHEBI:15377"/>
        <dbReference type="ChEBI" id="CHEBI:15378"/>
        <dbReference type="ChEBI" id="CHEBI:43474"/>
        <dbReference type="ChEBI" id="CHEBI:58405"/>
        <dbReference type="ChEBI" id="CHEBI:60392"/>
        <dbReference type="EC" id="3.6.1.27"/>
    </reaction>
</comment>
<organism evidence="15 16">
    <name type="scientific">Parvularcula maris</name>
    <dbReference type="NCBI Taxonomy" id="2965077"/>
    <lineage>
        <taxon>Bacteria</taxon>
        <taxon>Pseudomonadati</taxon>
        <taxon>Pseudomonadota</taxon>
        <taxon>Alphaproteobacteria</taxon>
        <taxon>Parvularculales</taxon>
        <taxon>Parvularculaceae</taxon>
        <taxon>Parvularcula</taxon>
    </lineage>
</organism>
<evidence type="ECO:0000313" key="16">
    <source>
        <dbReference type="Proteomes" id="UP001142610"/>
    </source>
</evidence>
<dbReference type="Pfam" id="PF02673">
    <property type="entry name" value="BacA"/>
    <property type="match status" value="1"/>
</dbReference>
<keyword evidence="10 14" id="KW-0046">Antibiotic resistance</keyword>
<evidence type="ECO:0000256" key="4">
    <source>
        <dbReference type="ARBA" id="ARBA00021581"/>
    </source>
</evidence>
<keyword evidence="14" id="KW-0133">Cell shape</keyword>
<keyword evidence="16" id="KW-1185">Reference proteome</keyword>
<keyword evidence="14" id="KW-0961">Cell wall biogenesis/degradation</keyword>